<dbReference type="InterPro" id="IPR003731">
    <property type="entry name" value="Di-Nase_FeMo-co_biosynth"/>
</dbReference>
<protein>
    <recommendedName>
        <fullName evidence="1">Dinitrogenase iron-molybdenum cofactor biosynthesis domain-containing protein</fullName>
    </recommendedName>
</protein>
<dbReference type="PANTHER" id="PTHR42983:SF1">
    <property type="entry name" value="IRON-MOLYBDENUM PROTEIN"/>
    <property type="match status" value="1"/>
</dbReference>
<dbReference type="Gene3D" id="3.30.420.130">
    <property type="entry name" value="Dinitrogenase iron-molybdenum cofactor biosynthesis domain"/>
    <property type="match status" value="1"/>
</dbReference>
<evidence type="ECO:0000313" key="2">
    <source>
        <dbReference type="EMBL" id="MPL65765.1"/>
    </source>
</evidence>
<dbReference type="PANTHER" id="PTHR42983">
    <property type="entry name" value="DINITROGENASE IRON-MOLYBDENUM COFACTOR PROTEIN-RELATED"/>
    <property type="match status" value="1"/>
</dbReference>
<feature type="domain" description="Dinitrogenase iron-molybdenum cofactor biosynthesis" evidence="1">
    <location>
        <begin position="14"/>
        <end position="105"/>
    </location>
</feature>
<comment type="caution">
    <text evidence="2">The sequence shown here is derived from an EMBL/GenBank/DDBJ whole genome shotgun (WGS) entry which is preliminary data.</text>
</comment>
<dbReference type="SUPFAM" id="SSF53146">
    <property type="entry name" value="Nitrogenase accessory factor-like"/>
    <property type="match status" value="1"/>
</dbReference>
<name>A0A644TFL8_9ZZZZ</name>
<dbReference type="InterPro" id="IPR033913">
    <property type="entry name" value="MTH1175_dom"/>
</dbReference>
<dbReference type="EMBL" id="VSSQ01000029">
    <property type="protein sequence ID" value="MPL65765.1"/>
    <property type="molecule type" value="Genomic_DNA"/>
</dbReference>
<proteinExistence type="predicted"/>
<dbReference type="AlphaFoldDB" id="A0A644TFL8"/>
<organism evidence="2">
    <name type="scientific">bioreactor metagenome</name>
    <dbReference type="NCBI Taxonomy" id="1076179"/>
    <lineage>
        <taxon>unclassified sequences</taxon>
        <taxon>metagenomes</taxon>
        <taxon>ecological metagenomes</taxon>
    </lineage>
</organism>
<accession>A0A644TFL8</accession>
<dbReference type="Pfam" id="PF02579">
    <property type="entry name" value="Nitro_FeMo-Co"/>
    <property type="match status" value="1"/>
</dbReference>
<gene>
    <name evidence="2" type="ORF">SDC9_11429</name>
</gene>
<dbReference type="CDD" id="cd00851">
    <property type="entry name" value="MTH1175"/>
    <property type="match status" value="1"/>
</dbReference>
<evidence type="ECO:0000259" key="1">
    <source>
        <dbReference type="Pfam" id="PF02579"/>
    </source>
</evidence>
<reference evidence="2" key="1">
    <citation type="submission" date="2019-08" db="EMBL/GenBank/DDBJ databases">
        <authorList>
            <person name="Kucharzyk K."/>
            <person name="Murdoch R.W."/>
            <person name="Higgins S."/>
            <person name="Loffler F."/>
        </authorList>
    </citation>
    <scope>NUCLEOTIDE SEQUENCE</scope>
</reference>
<dbReference type="InterPro" id="IPR036105">
    <property type="entry name" value="DiNase_FeMo-co_biosyn_sf"/>
</dbReference>
<sequence>MKIAITAHGEGGQAAVDSRFGRTDYFVLYDQETDTWDSLPNTQNLEAAHGAGIQAGQSLAKTGAKVLITGHVGPKAFKVLQAAEIAMYSFGDINSTAEDVLSAFLAGKLSAIDNPGAMGYGK</sequence>